<feature type="domain" description="Methionyl/Valyl/Leucyl/Isoleucyl-tRNA synthetase anticodon-binding" evidence="17">
    <location>
        <begin position="707"/>
        <end position="846"/>
    </location>
</feature>
<evidence type="ECO:0000256" key="3">
    <source>
        <dbReference type="ARBA" id="ARBA00007078"/>
    </source>
</evidence>
<dbReference type="InterPro" id="IPR013155">
    <property type="entry name" value="M/V/L/I-tRNA-synth_anticd-bd"/>
</dbReference>
<comment type="subcellular location">
    <subcellularLocation>
        <location evidence="2 15">Cytoplasm</location>
    </subcellularLocation>
</comment>
<dbReference type="GO" id="GO:0002161">
    <property type="term" value="F:aminoacyl-tRNA deacylase activity"/>
    <property type="evidence" value="ECO:0007669"/>
    <property type="project" value="InterPro"/>
</dbReference>
<dbReference type="PROSITE" id="PS00178">
    <property type="entry name" value="AA_TRNA_LIGASE_I"/>
    <property type="match status" value="1"/>
</dbReference>
<evidence type="ECO:0000256" key="14">
    <source>
        <dbReference type="ARBA" id="ARBA00048359"/>
    </source>
</evidence>
<dbReference type="PANTHER" id="PTHR42780:SF1">
    <property type="entry name" value="ISOLEUCINE--TRNA LIGASE, CYTOPLASMIC"/>
    <property type="match status" value="1"/>
</dbReference>
<dbReference type="CDD" id="cd00818">
    <property type="entry name" value="IleRS_core"/>
    <property type="match status" value="1"/>
</dbReference>
<evidence type="ECO:0000256" key="9">
    <source>
        <dbReference type="ARBA" id="ARBA00022833"/>
    </source>
</evidence>
<accession>A0A6S6PC72</accession>
<dbReference type="GO" id="GO:0006428">
    <property type="term" value="P:isoleucyl-tRNA aminoacylation"/>
    <property type="evidence" value="ECO:0007669"/>
    <property type="project" value="UniProtKB-UniRule"/>
</dbReference>
<keyword evidence="12 15" id="KW-0030">Aminoacyl-tRNA synthetase</keyword>
<dbReference type="InterPro" id="IPR014729">
    <property type="entry name" value="Rossmann-like_a/b/a_fold"/>
</dbReference>
<evidence type="ECO:0000256" key="13">
    <source>
        <dbReference type="ARBA" id="ARBA00025217"/>
    </source>
</evidence>
<dbReference type="InterPro" id="IPR033709">
    <property type="entry name" value="Anticodon_Ile_ABEc"/>
</dbReference>
<keyword evidence="7 15" id="KW-0479">Metal-binding</keyword>
<dbReference type="Pfam" id="PF08264">
    <property type="entry name" value="Anticodon_1"/>
    <property type="match status" value="1"/>
</dbReference>
<dbReference type="InterPro" id="IPR009008">
    <property type="entry name" value="Val/Leu/Ile-tRNA-synth_edit"/>
</dbReference>
<name>A0A6S6PC72_9MYCO</name>
<protein>
    <recommendedName>
        <fullName evidence="15">Isoleucine--tRNA ligase</fullName>
        <ecNumber evidence="15">6.1.1.5</ecNumber>
    </recommendedName>
    <alternativeName>
        <fullName evidence="15">Isoleucyl-tRNA synthetase</fullName>
        <shortName evidence="15">IleRS</shortName>
    </alternativeName>
</protein>
<evidence type="ECO:0000259" key="17">
    <source>
        <dbReference type="Pfam" id="PF08264"/>
    </source>
</evidence>
<dbReference type="GO" id="GO:0004822">
    <property type="term" value="F:isoleucine-tRNA ligase activity"/>
    <property type="evidence" value="ECO:0007669"/>
    <property type="project" value="UniProtKB-UniRule"/>
</dbReference>
<dbReference type="Gene3D" id="3.90.740.10">
    <property type="entry name" value="Valyl/Leucyl/Isoleucyl-tRNA synthetase, editing domain"/>
    <property type="match status" value="1"/>
</dbReference>
<comment type="function">
    <text evidence="13 15">Catalyzes the attachment of isoleucine to tRNA(Ile). As IleRS can inadvertently accommodate and process structurally similar amino acids such as valine, to avoid such errors it has two additional distinct tRNA(Ile)-dependent editing activities. One activity is designated as 'pretransfer' editing and involves the hydrolysis of activated Val-AMP. The other activity is designated 'posttransfer' editing and involves deacylation of mischarged Val-tRNA(Ile).</text>
</comment>
<dbReference type="GO" id="GO:0000049">
    <property type="term" value="F:tRNA binding"/>
    <property type="evidence" value="ECO:0007669"/>
    <property type="project" value="InterPro"/>
</dbReference>
<dbReference type="SUPFAM" id="SSF52374">
    <property type="entry name" value="Nucleotidylyl transferase"/>
    <property type="match status" value="1"/>
</dbReference>
<dbReference type="InterPro" id="IPR009080">
    <property type="entry name" value="tRNAsynth_Ia_anticodon-bd"/>
</dbReference>
<comment type="cofactor">
    <cofactor evidence="1 15">
        <name>Zn(2+)</name>
        <dbReference type="ChEBI" id="CHEBI:29105"/>
    </cofactor>
</comment>
<dbReference type="Gene3D" id="1.10.730.10">
    <property type="entry name" value="Isoleucyl-tRNA Synthetase, Domain 1"/>
    <property type="match status" value="1"/>
</dbReference>
<organism evidence="18 19">
    <name type="scientific">Mycolicibacterium litorale</name>
    <dbReference type="NCBI Taxonomy" id="758802"/>
    <lineage>
        <taxon>Bacteria</taxon>
        <taxon>Bacillati</taxon>
        <taxon>Actinomycetota</taxon>
        <taxon>Actinomycetes</taxon>
        <taxon>Mycobacteriales</taxon>
        <taxon>Mycobacteriaceae</taxon>
        <taxon>Mycolicibacterium</taxon>
    </lineage>
</organism>
<comment type="domain">
    <text evidence="15">IleRS has two distinct active sites: one for aminoacylation and one for editing. The misactivated valine is translocated from the active site to the editing site, which sterically excludes the correctly activated isoleucine. The single editing site contains two valyl binding pockets, one specific for each substrate (Val-AMP or Val-tRNA(Ile)).</text>
</comment>
<feature type="short sequence motif" description="'KMSKS' region" evidence="15">
    <location>
        <begin position="625"/>
        <end position="629"/>
    </location>
</feature>
<dbReference type="AlphaFoldDB" id="A0A6S6PC72"/>
<feature type="short sequence motif" description="'HIGH' region" evidence="15">
    <location>
        <begin position="51"/>
        <end position="61"/>
    </location>
</feature>
<evidence type="ECO:0000256" key="11">
    <source>
        <dbReference type="ARBA" id="ARBA00022917"/>
    </source>
</evidence>
<dbReference type="InterPro" id="IPR002300">
    <property type="entry name" value="aa-tRNA-synth_Ia"/>
</dbReference>
<dbReference type="NCBIfam" id="TIGR00392">
    <property type="entry name" value="ileS"/>
    <property type="match status" value="1"/>
</dbReference>
<dbReference type="EMBL" id="AP023287">
    <property type="protein sequence ID" value="BCI53778.1"/>
    <property type="molecule type" value="Genomic_DNA"/>
</dbReference>
<evidence type="ECO:0000256" key="8">
    <source>
        <dbReference type="ARBA" id="ARBA00022741"/>
    </source>
</evidence>
<evidence type="ECO:0000313" key="18">
    <source>
        <dbReference type="EMBL" id="BCI53778.1"/>
    </source>
</evidence>
<comment type="similarity">
    <text evidence="3 15">Belongs to the class-I aminoacyl-tRNA synthetase family. IleS type 2 subfamily.</text>
</comment>
<feature type="domain" description="Aminoacyl-tRNA synthetase class Ia" evidence="16">
    <location>
        <begin position="22"/>
        <end position="659"/>
    </location>
</feature>
<evidence type="ECO:0000256" key="7">
    <source>
        <dbReference type="ARBA" id="ARBA00022723"/>
    </source>
</evidence>
<dbReference type="CDD" id="cd07961">
    <property type="entry name" value="Anticodon_Ia_Ile_ABEc"/>
    <property type="match status" value="1"/>
</dbReference>
<dbReference type="GO" id="GO:0008270">
    <property type="term" value="F:zinc ion binding"/>
    <property type="evidence" value="ECO:0007669"/>
    <property type="project" value="UniProtKB-UniRule"/>
</dbReference>
<reference evidence="18 19" key="1">
    <citation type="submission" date="2020-07" db="EMBL/GenBank/DDBJ databases">
        <title>Complete genome sequence of Mycolicibacterium litorale like strain isolated from cardiac implantable electronic device infection.</title>
        <authorList>
            <person name="Fukano H."/>
            <person name="Miyama H."/>
            <person name="Hoshino Y."/>
        </authorList>
    </citation>
    <scope>NUCLEOTIDE SEQUENCE [LARGE SCALE GENOMIC DNA]</scope>
    <source>
        <strain evidence="18 19">NIIDNTM18</strain>
    </source>
</reference>
<evidence type="ECO:0000256" key="5">
    <source>
        <dbReference type="ARBA" id="ARBA00022490"/>
    </source>
</evidence>
<dbReference type="HAMAP" id="MF_02003">
    <property type="entry name" value="Ile_tRNA_synth_type2"/>
    <property type="match status" value="1"/>
</dbReference>
<evidence type="ECO:0000256" key="4">
    <source>
        <dbReference type="ARBA" id="ARBA00011245"/>
    </source>
</evidence>
<keyword evidence="5 15" id="KW-0963">Cytoplasm</keyword>
<dbReference type="FunFam" id="3.40.50.620:FF:000075">
    <property type="entry name" value="Isoleucine--tRNA ligase"/>
    <property type="match status" value="1"/>
</dbReference>
<evidence type="ECO:0000256" key="15">
    <source>
        <dbReference type="HAMAP-Rule" id="MF_02003"/>
    </source>
</evidence>
<evidence type="ECO:0000259" key="16">
    <source>
        <dbReference type="Pfam" id="PF00133"/>
    </source>
</evidence>
<dbReference type="InterPro" id="IPR001412">
    <property type="entry name" value="aa-tRNA-synth_I_CS"/>
</dbReference>
<evidence type="ECO:0000256" key="12">
    <source>
        <dbReference type="ARBA" id="ARBA00023146"/>
    </source>
</evidence>
<proteinExistence type="inferred from homology"/>
<evidence type="ECO:0000256" key="2">
    <source>
        <dbReference type="ARBA" id="ARBA00004496"/>
    </source>
</evidence>
<keyword evidence="9 15" id="KW-0862">Zinc</keyword>
<dbReference type="Pfam" id="PF19302">
    <property type="entry name" value="DUF5915"/>
    <property type="match status" value="1"/>
</dbReference>
<dbReference type="Proteomes" id="UP000515734">
    <property type="component" value="Chromosome"/>
</dbReference>
<dbReference type="InterPro" id="IPR023586">
    <property type="entry name" value="Ile-tRNA-ligase_type2"/>
</dbReference>
<evidence type="ECO:0000256" key="10">
    <source>
        <dbReference type="ARBA" id="ARBA00022840"/>
    </source>
</evidence>
<dbReference type="GO" id="GO:0005524">
    <property type="term" value="F:ATP binding"/>
    <property type="evidence" value="ECO:0007669"/>
    <property type="project" value="UniProtKB-UniRule"/>
</dbReference>
<comment type="catalytic activity">
    <reaction evidence="14 15">
        <text>tRNA(Ile) + L-isoleucine + ATP = L-isoleucyl-tRNA(Ile) + AMP + diphosphate</text>
        <dbReference type="Rhea" id="RHEA:11060"/>
        <dbReference type="Rhea" id="RHEA-COMP:9666"/>
        <dbReference type="Rhea" id="RHEA-COMP:9695"/>
        <dbReference type="ChEBI" id="CHEBI:30616"/>
        <dbReference type="ChEBI" id="CHEBI:33019"/>
        <dbReference type="ChEBI" id="CHEBI:58045"/>
        <dbReference type="ChEBI" id="CHEBI:78442"/>
        <dbReference type="ChEBI" id="CHEBI:78528"/>
        <dbReference type="ChEBI" id="CHEBI:456215"/>
        <dbReference type="EC" id="6.1.1.5"/>
    </reaction>
</comment>
<comment type="subunit">
    <text evidence="4 15">Monomer.</text>
</comment>
<dbReference type="PANTHER" id="PTHR42780">
    <property type="entry name" value="SOLEUCYL-TRNA SYNTHETASE"/>
    <property type="match status" value="1"/>
</dbReference>
<evidence type="ECO:0000256" key="1">
    <source>
        <dbReference type="ARBA" id="ARBA00001947"/>
    </source>
</evidence>
<dbReference type="SUPFAM" id="SSF50677">
    <property type="entry name" value="ValRS/IleRS/LeuRS editing domain"/>
    <property type="match status" value="1"/>
</dbReference>
<dbReference type="SUPFAM" id="SSF47323">
    <property type="entry name" value="Anticodon-binding domain of a subclass of class I aminoacyl-tRNA synthetases"/>
    <property type="match status" value="1"/>
</dbReference>
<dbReference type="FunFam" id="3.40.50.620:FF:000063">
    <property type="entry name" value="Isoleucine--tRNA ligase"/>
    <property type="match status" value="1"/>
</dbReference>
<feature type="binding site" evidence="15">
    <location>
        <position position="628"/>
    </location>
    <ligand>
        <name>ATP</name>
        <dbReference type="ChEBI" id="CHEBI:30616"/>
    </ligand>
</feature>
<sequence>MTAYPKPAGGSPNFPQLETEVLGYWDSDDTFRASIARRDGAPEYVFYDGPPFANGLPHYGHLLTGYVKDIVPRYRTMRGYKVERRFGWDTHGLPAELEVQRQLGITDKADIDAMGIEKFNDACRASVLKYTDEWRSYVTRQARWVDFDNDYKTLDLGFMESVIWAFKQLWDKGLAYQGVRVLPYCWNDETPLSSHELRMDDDVYQSRQDPAITVGFQIHPDFGGPLAGSHLLVWTTTPWTLPSNQAVAVNPDVTYVQVAVDGKRYVLAEARLAAYARELGEEPEVLARVSGSELLGTRYLPPFPYFTDRDEARNAFQVLRGDFVTTEDGTGIVHMAPAYGEDDKATTDTVGITPVTPVDAKGRFDASVPDYQGQHVFDANPQIIRDLKNGTGAAGANGAVLVRHETYEHSYPHCWRCRNPLIYRAVSSWFIKVTEFRDRMVELNQEITWYPEHVKDGQFGKWLQGARDWSISRNRYWGTPIPVWMSDDPEHPRIDVYGSLDELERDFGVRPTNLHRPFIDELTRTNPDDPTGRSTMRRIEDVLDVWFDSGSMPYAQVHYPFENAEWFDGGASGDAHFPGDFIVEYIGQTRGWFYTLHVLATALFDRPAFKTCVSHGIVLGNDGQKMSKSLRNYPDVTEVFDRDGSDAMRWFLMASPILRGGNLVVTEQGIREGVRQVLLPLWNAYTFLALYAPEKGTWRTDSTHVLDRYILAKLAQLRDDLTESLDVCDISGACDELRQFTEALTNWYVRRSRSRFWDEDPDAIDTLHTVLEVTGRLAAPLLPLITEVIWRGVTGERSVHLTDWPSPDELPKDPALVAAMDQVRSVCSTGSSLRKAKKLRVRLPLPKLTVAVEDPVQLEPFVDLIADELNVKAVELTDDIATYGRFELTVNARVAGPRLGKDVQTAIKAVKAGEGVVNPDGTLSAGPAMLTPEEYSSRLVAADPDWTAALPDGAGLVVLDGTVTPELEAEGWAKDRIRELQELRKSSGLDVSDRITVVMSVPQAHEEWARTHRDLIAGEILATAFEFGDPADGAEIGDGVRVAIAKA</sequence>
<dbReference type="Pfam" id="PF00133">
    <property type="entry name" value="tRNA-synt_1"/>
    <property type="match status" value="1"/>
</dbReference>
<dbReference type="Gene3D" id="3.40.50.620">
    <property type="entry name" value="HUPs"/>
    <property type="match status" value="2"/>
</dbReference>
<dbReference type="InterPro" id="IPR002301">
    <property type="entry name" value="Ile-tRNA-ligase"/>
</dbReference>
<dbReference type="PRINTS" id="PR00984">
    <property type="entry name" value="TRNASYNTHILE"/>
</dbReference>
<keyword evidence="10 15" id="KW-0067">ATP-binding</keyword>
<dbReference type="EC" id="6.1.1.5" evidence="15"/>
<keyword evidence="11 15" id="KW-0648">Protein biosynthesis</keyword>
<evidence type="ECO:0000313" key="19">
    <source>
        <dbReference type="Proteomes" id="UP000515734"/>
    </source>
</evidence>
<dbReference type="GO" id="GO:0005737">
    <property type="term" value="C:cytoplasm"/>
    <property type="evidence" value="ECO:0007669"/>
    <property type="project" value="UniProtKB-SubCell"/>
</dbReference>
<gene>
    <name evidence="15 18" type="primary">ileS</name>
    <name evidence="18" type="ORF">NIIDNTM18_30560</name>
</gene>
<evidence type="ECO:0000256" key="6">
    <source>
        <dbReference type="ARBA" id="ARBA00022598"/>
    </source>
</evidence>
<keyword evidence="8 15" id="KW-0547">Nucleotide-binding</keyword>
<keyword evidence="6 15" id="KW-0436">Ligase</keyword>
<dbReference type="RefSeq" id="WP_185291755.1">
    <property type="nucleotide sequence ID" value="NZ_AP023287.1"/>
</dbReference>